<proteinExistence type="predicted"/>
<protein>
    <submittedName>
        <fullName evidence="1">Uncharacterized protein</fullName>
    </submittedName>
</protein>
<sequence>MRRWFFSALLLLQAIALAWAADQKVLATDDVNAQVAKPDSTAQSDLGPTEHHTWNPYQNGKLRQAAGSEIAGECLTDRARMGAR</sequence>
<accession>A0ACC2JBV4</accession>
<dbReference type="EMBL" id="JAPUUL010002645">
    <property type="protein sequence ID" value="KAJ8124970.1"/>
    <property type="molecule type" value="Genomic_DNA"/>
</dbReference>
<organism evidence="1 2">
    <name type="scientific">Lasiodiplodia mahajangana</name>
    <dbReference type="NCBI Taxonomy" id="1108764"/>
    <lineage>
        <taxon>Eukaryota</taxon>
        <taxon>Fungi</taxon>
        <taxon>Dikarya</taxon>
        <taxon>Ascomycota</taxon>
        <taxon>Pezizomycotina</taxon>
        <taxon>Dothideomycetes</taxon>
        <taxon>Dothideomycetes incertae sedis</taxon>
        <taxon>Botryosphaeriales</taxon>
        <taxon>Botryosphaeriaceae</taxon>
        <taxon>Lasiodiplodia</taxon>
    </lineage>
</organism>
<dbReference type="Proteomes" id="UP001153332">
    <property type="component" value="Unassembled WGS sequence"/>
</dbReference>
<evidence type="ECO:0000313" key="1">
    <source>
        <dbReference type="EMBL" id="KAJ8124970.1"/>
    </source>
</evidence>
<evidence type="ECO:0000313" key="2">
    <source>
        <dbReference type="Proteomes" id="UP001153332"/>
    </source>
</evidence>
<comment type="caution">
    <text evidence="1">The sequence shown here is derived from an EMBL/GenBank/DDBJ whole genome shotgun (WGS) entry which is preliminary data.</text>
</comment>
<gene>
    <name evidence="1" type="ORF">O1611_g8670</name>
</gene>
<name>A0ACC2JBV4_9PEZI</name>
<keyword evidence="2" id="KW-1185">Reference proteome</keyword>
<reference evidence="1" key="1">
    <citation type="submission" date="2022-12" db="EMBL/GenBank/DDBJ databases">
        <title>Genome Sequence of Lasiodiplodia mahajangana.</title>
        <authorList>
            <person name="Buettner E."/>
        </authorList>
    </citation>
    <scope>NUCLEOTIDE SEQUENCE</scope>
    <source>
        <strain evidence="1">VT137</strain>
    </source>
</reference>